<feature type="transmembrane region" description="Helical" evidence="1">
    <location>
        <begin position="142"/>
        <end position="164"/>
    </location>
</feature>
<feature type="transmembrane region" description="Helical" evidence="1">
    <location>
        <begin position="64"/>
        <end position="83"/>
    </location>
</feature>
<evidence type="ECO:0000313" key="2">
    <source>
        <dbReference type="EMBL" id="CAE4563219.1"/>
    </source>
</evidence>
<feature type="transmembrane region" description="Helical" evidence="1">
    <location>
        <begin position="425"/>
        <end position="446"/>
    </location>
</feature>
<feature type="transmembrane region" description="Helical" evidence="1">
    <location>
        <begin position="206"/>
        <end position="226"/>
    </location>
</feature>
<proteinExistence type="predicted"/>
<dbReference type="AlphaFoldDB" id="A0A7S4PVR0"/>
<feature type="transmembrane region" description="Helical" evidence="1">
    <location>
        <begin position="116"/>
        <end position="135"/>
    </location>
</feature>
<accession>A0A7S4PVR0</accession>
<feature type="transmembrane region" description="Helical" evidence="1">
    <location>
        <begin position="359"/>
        <end position="377"/>
    </location>
</feature>
<gene>
    <name evidence="2" type="ORF">AMON00008_LOCUS2838</name>
</gene>
<keyword evidence="1" id="KW-0472">Membrane</keyword>
<keyword evidence="1" id="KW-1133">Transmembrane helix</keyword>
<dbReference type="EMBL" id="HBNR01004269">
    <property type="protein sequence ID" value="CAE4563219.1"/>
    <property type="molecule type" value="Transcribed_RNA"/>
</dbReference>
<protein>
    <submittedName>
        <fullName evidence="2">Uncharacterized protein</fullName>
    </submittedName>
</protein>
<sequence>MAEPLLDPTWDAPQADWRKWLGRWRGWIRPEVLERADRLEEQGKRVTHFDFSGLAVKKVWSVTFVQWGFAIVYPFLVCLVSVCPAPYEPFARYPNWVYLIFLFVVAYSFWHEIQALRYVLCTYAMYCAPFSLFGLRLTSTKWLMFVGMVGLTSHADLLTNGLFLSKILTTVSCNGPKAETIQLIWFHTIHKSVVGWVPGFDHLDSLMLIGWGLMFFQPLLCFLYTWPLLGSEVDYGVASMPNGYETPWTFIWRRCGGRRVVHHADALQMLGAVNRMTSLTDKMLTWCKARSYEEMRGVRPNKVFRALDIMYREYSRITHRLWLVSIMEKAFMLEVQVTVFAISRSLMPQDMPFWLRLDGQLLISIVLSGMTYMKVLYDSWSQDRTMCKFVDTIKRHPDYIEKQDDDDVKTIMSNIRYKQWVSSRMGMLVLVAFLVHSLTKFIMAFVCKDSLWDIPMHDGPGLDWKGCVDLGLYLRPN</sequence>
<name>A0A7S4PVR0_9DINO</name>
<keyword evidence="1" id="KW-0812">Transmembrane</keyword>
<organism evidence="2">
    <name type="scientific">Alexandrium monilatum</name>
    <dbReference type="NCBI Taxonomy" id="311494"/>
    <lineage>
        <taxon>Eukaryota</taxon>
        <taxon>Sar</taxon>
        <taxon>Alveolata</taxon>
        <taxon>Dinophyceae</taxon>
        <taxon>Gonyaulacales</taxon>
        <taxon>Pyrocystaceae</taxon>
        <taxon>Alexandrium</taxon>
    </lineage>
</organism>
<evidence type="ECO:0000256" key="1">
    <source>
        <dbReference type="SAM" id="Phobius"/>
    </source>
</evidence>
<feature type="transmembrane region" description="Helical" evidence="1">
    <location>
        <begin position="321"/>
        <end position="347"/>
    </location>
</feature>
<feature type="transmembrane region" description="Helical" evidence="1">
    <location>
        <begin position="95"/>
        <end position="110"/>
    </location>
</feature>
<reference evidence="2" key="1">
    <citation type="submission" date="2021-01" db="EMBL/GenBank/DDBJ databases">
        <authorList>
            <person name="Corre E."/>
            <person name="Pelletier E."/>
            <person name="Niang G."/>
            <person name="Scheremetjew M."/>
            <person name="Finn R."/>
            <person name="Kale V."/>
            <person name="Holt S."/>
            <person name="Cochrane G."/>
            <person name="Meng A."/>
            <person name="Brown T."/>
            <person name="Cohen L."/>
        </authorList>
    </citation>
    <scope>NUCLEOTIDE SEQUENCE</scope>
    <source>
        <strain evidence="2">CCMP3105</strain>
    </source>
</reference>